<feature type="transmembrane region" description="Helical" evidence="2">
    <location>
        <begin position="270"/>
        <end position="289"/>
    </location>
</feature>
<dbReference type="Pfam" id="PF13347">
    <property type="entry name" value="MFS_2"/>
    <property type="match status" value="1"/>
</dbReference>
<evidence type="ECO:0000256" key="2">
    <source>
        <dbReference type="SAM" id="Phobius"/>
    </source>
</evidence>
<evidence type="ECO:0000313" key="3">
    <source>
        <dbReference type="EMBL" id="CAG5097184.1"/>
    </source>
</evidence>
<proteinExistence type="inferred from homology"/>
<feature type="transmembrane region" description="Helical" evidence="2">
    <location>
        <begin position="81"/>
        <end position="100"/>
    </location>
</feature>
<keyword evidence="4" id="KW-1185">Reference proteome</keyword>
<accession>A0ABN7SBC4</accession>
<dbReference type="Proteomes" id="UP001158576">
    <property type="component" value="Chromosome XSR"/>
</dbReference>
<organism evidence="3 4">
    <name type="scientific">Oikopleura dioica</name>
    <name type="common">Tunicate</name>
    <dbReference type="NCBI Taxonomy" id="34765"/>
    <lineage>
        <taxon>Eukaryota</taxon>
        <taxon>Metazoa</taxon>
        <taxon>Chordata</taxon>
        <taxon>Tunicata</taxon>
        <taxon>Appendicularia</taxon>
        <taxon>Copelata</taxon>
        <taxon>Oikopleuridae</taxon>
        <taxon>Oikopleura</taxon>
    </lineage>
</organism>
<dbReference type="SUPFAM" id="SSF103473">
    <property type="entry name" value="MFS general substrate transporter"/>
    <property type="match status" value="1"/>
</dbReference>
<feature type="transmembrane region" description="Helical" evidence="2">
    <location>
        <begin position="295"/>
        <end position="318"/>
    </location>
</feature>
<gene>
    <name evidence="3" type="ORF">OKIOD_LOCUS6526</name>
</gene>
<dbReference type="Gene3D" id="1.20.1250.20">
    <property type="entry name" value="MFS general substrate transporter like domains"/>
    <property type="match status" value="2"/>
</dbReference>
<protein>
    <submittedName>
        <fullName evidence="3">Oidioi.mRNA.OKI2018_I69.XSR.g14968.t1.cds</fullName>
    </submittedName>
</protein>
<dbReference type="InterPro" id="IPR039672">
    <property type="entry name" value="MFS_2"/>
</dbReference>
<name>A0ABN7SBC4_OIKDI</name>
<feature type="transmembrane region" description="Helical" evidence="2">
    <location>
        <begin position="372"/>
        <end position="391"/>
    </location>
</feature>
<feature type="transmembrane region" description="Helical" evidence="2">
    <location>
        <begin position="330"/>
        <end position="352"/>
    </location>
</feature>
<dbReference type="CDD" id="cd17491">
    <property type="entry name" value="MFS_MFSD12"/>
    <property type="match status" value="1"/>
</dbReference>
<keyword evidence="2" id="KW-1133">Transmembrane helix</keyword>
<reference evidence="3 4" key="1">
    <citation type="submission" date="2021-04" db="EMBL/GenBank/DDBJ databases">
        <authorList>
            <person name="Bliznina A."/>
        </authorList>
    </citation>
    <scope>NUCLEOTIDE SEQUENCE [LARGE SCALE GENOMIC DNA]</scope>
</reference>
<dbReference type="PANTHER" id="PTHR11328">
    <property type="entry name" value="MAJOR FACILITATOR SUPERFAMILY DOMAIN-CONTAINING PROTEIN"/>
    <property type="match status" value="1"/>
</dbReference>
<feature type="transmembrane region" description="Helical" evidence="2">
    <location>
        <begin position="156"/>
        <end position="173"/>
    </location>
</feature>
<keyword evidence="2" id="KW-0472">Membrane</keyword>
<feature type="transmembrane region" description="Helical" evidence="2">
    <location>
        <begin position="120"/>
        <end position="144"/>
    </location>
</feature>
<comment type="similarity">
    <text evidence="1">Belongs to the major facilitator superfamily.</text>
</comment>
<keyword evidence="2" id="KW-0812">Transmembrane</keyword>
<dbReference type="PANTHER" id="PTHR11328:SF28">
    <property type="entry name" value="MAJOR FACILITATOR SUPERFAMILY DOMAIN-CONTAINING PROTEIN 12"/>
    <property type="match status" value="1"/>
</dbReference>
<feature type="transmembrane region" description="Helical" evidence="2">
    <location>
        <begin position="239"/>
        <end position="258"/>
    </location>
</feature>
<dbReference type="EMBL" id="OU015569">
    <property type="protein sequence ID" value="CAG5097184.1"/>
    <property type="molecule type" value="Genomic_DNA"/>
</dbReference>
<dbReference type="InterPro" id="IPR036259">
    <property type="entry name" value="MFS_trans_sf"/>
</dbReference>
<evidence type="ECO:0000313" key="4">
    <source>
        <dbReference type="Proteomes" id="UP001158576"/>
    </source>
</evidence>
<evidence type="ECO:0000256" key="1">
    <source>
        <dbReference type="ARBA" id="ARBA00008335"/>
    </source>
</evidence>
<sequence>MPKARRKTLSGLAKVGFGAGHVLNDMCGTMWFGYGLISSTNCGYIILVAQFADAIFNLWVGNECDKVTLIKKFGRRKGWHAIGTLMVLIGIVFTFLPPFTYVPGITPEWMAVYHMMSCQVLFNAGWAIAQIAHLSLIPSLAITEQDEISLNSIRQAMVYCASILTYTLAGFIIKNSVDGAGLDWNTRWQHKTLTVREWAAKPGFFRVGVCYTLTRLMYNQQLLFFPVLITTSLKFPNSYIGFCPLVLYASGMFLSFALPHILKITGKKCMMILATLMVAGGFVWLEFLHTATNEIWGIAILLGMGAAGTLIMSLSSIVDVIGRNRESSSFVYGTYSVFDKVMNGLAALVTQVMSPCGDEHSTQECHDDFPSFFGRMVMIFTGLAMVVYLCYPKFERTEEHGDDVMSSIIVSNRFQRHHSMSLSYSQSHNLESERRPLLANK</sequence>